<dbReference type="PANTHER" id="PTHR34790">
    <property type="entry name" value="PHOTOSYSTEM II CORE COMPLEX PROTEINS PSBY, CHLOROPLASTIC"/>
    <property type="match status" value="1"/>
</dbReference>
<feature type="transmembrane region" description="Helical" evidence="8">
    <location>
        <begin position="198"/>
        <end position="221"/>
    </location>
</feature>
<evidence type="ECO:0000256" key="2">
    <source>
        <dbReference type="ARBA" id="ARBA00022531"/>
    </source>
</evidence>
<dbReference type="GO" id="GO:0030145">
    <property type="term" value="F:manganese ion binding"/>
    <property type="evidence" value="ECO:0007669"/>
    <property type="project" value="InterPro"/>
</dbReference>
<evidence type="ECO:0000256" key="7">
    <source>
        <dbReference type="ARBA" id="ARBA00023276"/>
    </source>
</evidence>
<dbReference type="Proteomes" id="UP000001514">
    <property type="component" value="Unassembled WGS sequence"/>
</dbReference>
<evidence type="ECO:0000256" key="4">
    <source>
        <dbReference type="ARBA" id="ARBA00022989"/>
    </source>
</evidence>
<gene>
    <name evidence="9" type="ORF">SELMODRAFT_441673</name>
</gene>
<evidence type="ECO:0000256" key="3">
    <source>
        <dbReference type="ARBA" id="ARBA00022692"/>
    </source>
</evidence>
<dbReference type="PANTHER" id="PTHR34790:SF1">
    <property type="entry name" value="PHOTOSYSTEM II CORE COMPLEX PROTEINS PSBY, CHLOROPLASTIC"/>
    <property type="match status" value="1"/>
</dbReference>
<evidence type="ECO:0000256" key="1">
    <source>
        <dbReference type="ARBA" id="ARBA00004370"/>
    </source>
</evidence>
<feature type="transmembrane region" description="Helical" evidence="8">
    <location>
        <begin position="124"/>
        <end position="145"/>
    </location>
</feature>
<dbReference type="InterPro" id="IPR009388">
    <property type="entry name" value="PSII_PsbY"/>
</dbReference>
<organism evidence="10">
    <name type="scientific">Selaginella moellendorffii</name>
    <name type="common">Spikemoss</name>
    <dbReference type="NCBI Taxonomy" id="88036"/>
    <lineage>
        <taxon>Eukaryota</taxon>
        <taxon>Viridiplantae</taxon>
        <taxon>Streptophyta</taxon>
        <taxon>Embryophyta</taxon>
        <taxon>Tracheophyta</taxon>
        <taxon>Lycopodiopsida</taxon>
        <taxon>Selaginellales</taxon>
        <taxon>Selaginellaceae</taxon>
        <taxon>Selaginella</taxon>
    </lineage>
</organism>
<dbReference type="Gramene" id="EFJ26996">
    <property type="protein sequence ID" value="EFJ26996"/>
    <property type="gene ID" value="SELMODRAFT_441673"/>
</dbReference>
<protein>
    <recommendedName>
        <fullName evidence="11">Photosystem II PsbY protein</fullName>
    </recommendedName>
</protein>
<dbReference type="eggNOG" id="ENOG502QVGR">
    <property type="taxonomic scope" value="Eukaryota"/>
</dbReference>
<evidence type="ECO:0008006" key="11">
    <source>
        <dbReference type="Google" id="ProtNLM"/>
    </source>
</evidence>
<evidence type="ECO:0000256" key="8">
    <source>
        <dbReference type="SAM" id="Phobius"/>
    </source>
</evidence>
<dbReference type="InParanoid" id="D8RLW2"/>
<sequence>MAMATAVTGTSTAVLQRQFLGSGLRIRPQHARAALHTTAIISSKLAKEELESGIGYNALAGAVFAALASVESASAAQQAVAELAAGADSDSRGLALLVPLVPAVGWVLFNILRPGLNQFERMKNAKGVAIGLGGLGAMAALAASTPPHAAAAAAREIAELAESDSRGLAVLGVLVPAIGWVLYNILRPALNQFDRMKASKGVIGAIGIGAAAAAAGLGGAPETEAAAAQEIASIAESDNRGLLLLLVILPAIGWVLFNILKPALNQLNNMKSNLFAMEETTMTLRNASKEFPRAEAIALCLSPSQLFQISDCFVDNLCGVQQPTFDVRPQPV</sequence>
<dbReference type="Pfam" id="PF06298">
    <property type="entry name" value="PsbY"/>
    <property type="match status" value="3"/>
</dbReference>
<evidence type="ECO:0000256" key="6">
    <source>
        <dbReference type="ARBA" id="ARBA00023136"/>
    </source>
</evidence>
<dbReference type="GO" id="GO:0015979">
    <property type="term" value="P:photosynthesis"/>
    <property type="evidence" value="ECO:0007669"/>
    <property type="project" value="UniProtKB-KW"/>
</dbReference>
<dbReference type="KEGG" id="smo:SELMODRAFT_441673"/>
<feature type="transmembrane region" description="Helical" evidence="8">
    <location>
        <begin position="165"/>
        <end position="186"/>
    </location>
</feature>
<dbReference type="HAMAP" id="MF_00717">
    <property type="entry name" value="PSII_PsbY"/>
    <property type="match status" value="3"/>
</dbReference>
<dbReference type="GO" id="GO:0009523">
    <property type="term" value="C:photosystem II"/>
    <property type="evidence" value="ECO:0007669"/>
    <property type="project" value="UniProtKB-KW"/>
</dbReference>
<keyword evidence="7" id="KW-0604">Photosystem II</keyword>
<dbReference type="GO" id="GO:0045454">
    <property type="term" value="P:cell redox homeostasis"/>
    <property type="evidence" value="ECO:0000318"/>
    <property type="project" value="GO_Central"/>
</dbReference>
<proteinExistence type="inferred from homology"/>
<feature type="transmembrane region" description="Helical" evidence="8">
    <location>
        <begin position="93"/>
        <end position="112"/>
    </location>
</feature>
<dbReference type="EMBL" id="GL377583">
    <property type="protein sequence ID" value="EFJ26996.1"/>
    <property type="molecule type" value="Genomic_DNA"/>
</dbReference>
<feature type="transmembrane region" description="Helical" evidence="8">
    <location>
        <begin position="241"/>
        <end position="260"/>
    </location>
</feature>
<keyword evidence="6 8" id="KW-0472">Membrane</keyword>
<keyword evidence="2" id="KW-0602">Photosynthesis</keyword>
<name>D8RLW2_SELML</name>
<dbReference type="GO" id="GO:0009534">
    <property type="term" value="C:chloroplast thylakoid"/>
    <property type="evidence" value="ECO:0000318"/>
    <property type="project" value="GO_Central"/>
</dbReference>
<keyword evidence="4 8" id="KW-1133">Transmembrane helix</keyword>
<dbReference type="FunCoup" id="D8RLW2">
    <property type="interactions" value="1131"/>
</dbReference>
<evidence type="ECO:0000313" key="9">
    <source>
        <dbReference type="EMBL" id="EFJ26996.1"/>
    </source>
</evidence>
<reference evidence="9 10" key="1">
    <citation type="journal article" date="2011" name="Science">
        <title>The Selaginella genome identifies genetic changes associated with the evolution of vascular plants.</title>
        <authorList>
            <person name="Banks J.A."/>
            <person name="Nishiyama T."/>
            <person name="Hasebe M."/>
            <person name="Bowman J.L."/>
            <person name="Gribskov M."/>
            <person name="dePamphilis C."/>
            <person name="Albert V.A."/>
            <person name="Aono N."/>
            <person name="Aoyama T."/>
            <person name="Ambrose B.A."/>
            <person name="Ashton N.W."/>
            <person name="Axtell M.J."/>
            <person name="Barker E."/>
            <person name="Barker M.S."/>
            <person name="Bennetzen J.L."/>
            <person name="Bonawitz N.D."/>
            <person name="Chapple C."/>
            <person name="Cheng C."/>
            <person name="Correa L.G."/>
            <person name="Dacre M."/>
            <person name="DeBarry J."/>
            <person name="Dreyer I."/>
            <person name="Elias M."/>
            <person name="Engstrom E.M."/>
            <person name="Estelle M."/>
            <person name="Feng L."/>
            <person name="Finet C."/>
            <person name="Floyd S.K."/>
            <person name="Frommer W.B."/>
            <person name="Fujita T."/>
            <person name="Gramzow L."/>
            <person name="Gutensohn M."/>
            <person name="Harholt J."/>
            <person name="Hattori M."/>
            <person name="Heyl A."/>
            <person name="Hirai T."/>
            <person name="Hiwatashi Y."/>
            <person name="Ishikawa M."/>
            <person name="Iwata M."/>
            <person name="Karol K.G."/>
            <person name="Koehler B."/>
            <person name="Kolukisaoglu U."/>
            <person name="Kubo M."/>
            <person name="Kurata T."/>
            <person name="Lalonde S."/>
            <person name="Li K."/>
            <person name="Li Y."/>
            <person name="Litt A."/>
            <person name="Lyons E."/>
            <person name="Manning G."/>
            <person name="Maruyama T."/>
            <person name="Michael T.P."/>
            <person name="Mikami K."/>
            <person name="Miyazaki S."/>
            <person name="Morinaga S."/>
            <person name="Murata T."/>
            <person name="Mueller-Roeber B."/>
            <person name="Nelson D.R."/>
            <person name="Obara M."/>
            <person name="Oguri Y."/>
            <person name="Olmstead R.G."/>
            <person name="Onodera N."/>
            <person name="Petersen B.L."/>
            <person name="Pils B."/>
            <person name="Prigge M."/>
            <person name="Rensing S.A."/>
            <person name="Riano-Pachon D.M."/>
            <person name="Roberts A.W."/>
            <person name="Sato Y."/>
            <person name="Scheller H.V."/>
            <person name="Schulz B."/>
            <person name="Schulz C."/>
            <person name="Shakirov E.V."/>
            <person name="Shibagaki N."/>
            <person name="Shinohara N."/>
            <person name="Shippen D.E."/>
            <person name="Soerensen I."/>
            <person name="Sotooka R."/>
            <person name="Sugimoto N."/>
            <person name="Sugita M."/>
            <person name="Sumikawa N."/>
            <person name="Tanurdzic M."/>
            <person name="Theissen G."/>
            <person name="Ulvskov P."/>
            <person name="Wakazuki S."/>
            <person name="Weng J.K."/>
            <person name="Willats W.W."/>
            <person name="Wipf D."/>
            <person name="Wolf P.G."/>
            <person name="Yang L."/>
            <person name="Zimmer A.D."/>
            <person name="Zhu Q."/>
            <person name="Mitros T."/>
            <person name="Hellsten U."/>
            <person name="Loque D."/>
            <person name="Otillar R."/>
            <person name="Salamov A."/>
            <person name="Schmutz J."/>
            <person name="Shapiro H."/>
            <person name="Lindquist E."/>
            <person name="Lucas S."/>
            <person name="Rokhsar D."/>
            <person name="Grigoriev I.V."/>
        </authorList>
    </citation>
    <scope>NUCLEOTIDE SEQUENCE [LARGE SCALE GENOMIC DNA]</scope>
</reference>
<dbReference type="AlphaFoldDB" id="D8RLW2"/>
<comment type="subcellular location">
    <subcellularLocation>
        <location evidence="1">Membrane</location>
    </subcellularLocation>
</comment>
<evidence type="ECO:0000256" key="5">
    <source>
        <dbReference type="ARBA" id="ARBA00023078"/>
    </source>
</evidence>
<dbReference type="InterPro" id="IPR038760">
    <property type="entry name" value="PsbY_plant"/>
</dbReference>
<dbReference type="HOGENOM" id="CLU_043612_0_0_1"/>
<keyword evidence="10" id="KW-1185">Reference proteome</keyword>
<keyword evidence="3 8" id="KW-0812">Transmembrane</keyword>
<accession>D8RLW2</accession>
<evidence type="ECO:0000313" key="10">
    <source>
        <dbReference type="Proteomes" id="UP000001514"/>
    </source>
</evidence>
<dbReference type="STRING" id="88036.D8RLW2"/>
<keyword evidence="5" id="KW-0793">Thylakoid</keyword>